<dbReference type="InterPro" id="IPR022227">
    <property type="entry name" value="DUF3754"/>
</dbReference>
<protein>
    <recommendedName>
        <fullName evidence="5">WW domain-containing protein</fullName>
    </recommendedName>
</protein>
<name>A0A8J4BDR5_9CHLO</name>
<dbReference type="InterPro" id="IPR001202">
    <property type="entry name" value="WW_dom"/>
</dbReference>
<evidence type="ECO:0008006" key="5">
    <source>
        <dbReference type="Google" id="ProtNLM"/>
    </source>
</evidence>
<dbReference type="Proteomes" id="UP000747399">
    <property type="component" value="Unassembled WGS sequence"/>
</dbReference>
<dbReference type="PANTHER" id="PTHR33645">
    <property type="entry name" value="AMINOPEPTIDASE (DUF3754)"/>
    <property type="match status" value="1"/>
</dbReference>
<organism evidence="3 4">
    <name type="scientific">Volvox africanus</name>
    <dbReference type="NCBI Taxonomy" id="51714"/>
    <lineage>
        <taxon>Eukaryota</taxon>
        <taxon>Viridiplantae</taxon>
        <taxon>Chlorophyta</taxon>
        <taxon>core chlorophytes</taxon>
        <taxon>Chlorophyceae</taxon>
        <taxon>CS clade</taxon>
        <taxon>Chlamydomonadales</taxon>
        <taxon>Volvocaceae</taxon>
        <taxon>Volvox</taxon>
    </lineage>
</organism>
<sequence length="817" mass="88848">MSEEKTPQRPSRLAPAALTPLPQRPALDPLSDQQPSPSFAKPRLPTTVPLQATSPAETPPFPPSSSATAAANKTSAVPPPPPAPPTTTVLTTSSTSDTRAPANIEGPASPTLAPAEPTAATKPALAESSINTAAGLPPSRQSQQPPPQPQPGLTDAPPHSQPASATQSQAVQQEGTAAAAAPPPPLQPISVQADVPSPSNGPLLTLPGAVPTTPVGSGQPNIQEAKAGPQQTSVPATTGAAGPAPASRPIAKREPPSDPPPPAAVEHMSVTKDCRTVEQYIPFGFVELRGRLLADFPEVFSDPSVVKKFVELCKWMSLRNTLRLAIDYGDADEKYSPLDPDKDTLAFKAASVEETSPPASFSASAVAPEPGPAKSLLPKNDLKSMVADLYDEMDKILEKAEFSELPPEDLEKATKQKSLMGLEVIPASSEYLEHRIHYRGTRTRKIQFHRWGLFKRQIEMNVYERLAICFRLKKPVSKDDVPVEEANTRPWYRRLSCGRRPTVPPALLELRDEFVYMKLFKDVLQSDIDMLLPGAVIKFTLLDHLMVWVPILVGCGMAVWKAINGTIDFSTLINAALSAVLIVMPITWGVRAYFAIKEKQRLHQAHLNALFLMHNLNNNAGVIAQLLGEAQEQEDNETMLAYFFLWRGEAAPKPVPKIELDRAVESYLQNKLGDLGVTVRMDYEVLDSISKLERLGLVHITRGADGVRRLQALPLDLALEKAHVRHFDESKEAGQPEVPPAEAKRQGAISLSWHECLDIFGPTGQKFRYFWNAETGESQYQEPDEPYIKLGASAALDFEDAYSPQKQSPDLHHAKTA</sequence>
<feature type="compositionally biased region" description="Low complexity" evidence="1">
    <location>
        <begin position="235"/>
        <end position="245"/>
    </location>
</feature>
<proteinExistence type="predicted"/>
<keyword evidence="2" id="KW-1133">Transmembrane helix</keyword>
<keyword evidence="4" id="KW-1185">Reference proteome</keyword>
<comment type="caution">
    <text evidence="3">The sequence shown here is derived from an EMBL/GenBank/DDBJ whole genome shotgun (WGS) entry which is preliminary data.</text>
</comment>
<evidence type="ECO:0000313" key="3">
    <source>
        <dbReference type="EMBL" id="GIL59453.1"/>
    </source>
</evidence>
<keyword evidence="2" id="KW-0812">Transmembrane</keyword>
<reference evidence="3" key="1">
    <citation type="journal article" date="2021" name="Proc. Natl. Acad. Sci. U.S.A.">
        <title>Three genomes in the algal genus Volvox reveal the fate of a haploid sex-determining region after a transition to homothallism.</title>
        <authorList>
            <person name="Yamamoto K."/>
            <person name="Hamaji T."/>
            <person name="Kawai-Toyooka H."/>
            <person name="Matsuzaki R."/>
            <person name="Takahashi F."/>
            <person name="Nishimura Y."/>
            <person name="Kawachi M."/>
            <person name="Noguchi H."/>
            <person name="Minakuchi Y."/>
            <person name="Umen J.G."/>
            <person name="Toyoda A."/>
            <person name="Nozaki H."/>
        </authorList>
    </citation>
    <scope>NUCLEOTIDE SEQUENCE</scope>
    <source>
        <strain evidence="3">NIES-3780</strain>
    </source>
</reference>
<feature type="compositionally biased region" description="Polar residues" evidence="1">
    <location>
        <begin position="161"/>
        <end position="175"/>
    </location>
</feature>
<feature type="compositionally biased region" description="Low complexity" evidence="1">
    <location>
        <begin position="64"/>
        <end position="76"/>
    </location>
</feature>
<dbReference type="PANTHER" id="PTHR33645:SF11">
    <property type="entry name" value="AMINOPEPTIDASE (DUF3754)"/>
    <property type="match status" value="1"/>
</dbReference>
<feature type="transmembrane region" description="Helical" evidence="2">
    <location>
        <begin position="575"/>
        <end position="594"/>
    </location>
</feature>
<dbReference type="Pfam" id="PF12576">
    <property type="entry name" value="DUF3754"/>
    <property type="match status" value="1"/>
</dbReference>
<feature type="compositionally biased region" description="Low complexity" evidence="1">
    <location>
        <begin position="86"/>
        <end position="96"/>
    </location>
</feature>
<evidence type="ECO:0000313" key="4">
    <source>
        <dbReference type="Proteomes" id="UP000747399"/>
    </source>
</evidence>
<dbReference type="AlphaFoldDB" id="A0A8J4BDR5"/>
<accession>A0A8J4BDR5</accession>
<feature type="region of interest" description="Disordered" evidence="1">
    <location>
        <begin position="1"/>
        <end position="266"/>
    </location>
</feature>
<gene>
    <name evidence="3" type="ORF">Vafri_14138</name>
</gene>
<keyword evidence="2" id="KW-0472">Membrane</keyword>
<evidence type="ECO:0000256" key="1">
    <source>
        <dbReference type="SAM" id="MobiDB-lite"/>
    </source>
</evidence>
<evidence type="ECO:0000256" key="2">
    <source>
        <dbReference type="SAM" id="Phobius"/>
    </source>
</evidence>
<feature type="transmembrane region" description="Helical" evidence="2">
    <location>
        <begin position="545"/>
        <end position="563"/>
    </location>
</feature>
<dbReference type="EMBL" id="BNCO01000035">
    <property type="protein sequence ID" value="GIL59453.1"/>
    <property type="molecule type" value="Genomic_DNA"/>
</dbReference>
<feature type="compositionally biased region" description="Low complexity" evidence="1">
    <location>
        <begin position="107"/>
        <end position="127"/>
    </location>
</feature>
<dbReference type="CDD" id="cd00201">
    <property type="entry name" value="WW"/>
    <property type="match status" value="1"/>
</dbReference>